<dbReference type="GO" id="GO:0033072">
    <property type="term" value="P:vancomycin biosynthetic process"/>
    <property type="evidence" value="ECO:0007669"/>
    <property type="project" value="UniProtKB-ARBA"/>
</dbReference>
<dbReference type="GO" id="GO:0005975">
    <property type="term" value="P:carbohydrate metabolic process"/>
    <property type="evidence" value="ECO:0007669"/>
    <property type="project" value="InterPro"/>
</dbReference>
<feature type="domain" description="Glycosyltransferase family 28 N-terminal" evidence="1">
    <location>
        <begin position="22"/>
        <end position="96"/>
    </location>
</feature>
<dbReference type="GO" id="GO:0008194">
    <property type="term" value="F:UDP-glycosyltransferase activity"/>
    <property type="evidence" value="ECO:0007669"/>
    <property type="project" value="InterPro"/>
</dbReference>
<evidence type="ECO:0000313" key="4">
    <source>
        <dbReference type="Proteomes" id="UP000500895"/>
    </source>
</evidence>
<evidence type="ECO:0000313" key="3">
    <source>
        <dbReference type="EMBL" id="QIP10949.2"/>
    </source>
</evidence>
<dbReference type="InterPro" id="IPR004276">
    <property type="entry name" value="GlycoTrans_28_N"/>
</dbReference>
<proteinExistence type="predicted"/>
<accession>A0A6G9AF57</accession>
<dbReference type="Proteomes" id="UP000500895">
    <property type="component" value="Chromosome"/>
</dbReference>
<protein>
    <submittedName>
        <fullName evidence="3">Glycosyltransferase</fullName>
    </submittedName>
</protein>
<dbReference type="InterPro" id="IPR010610">
    <property type="entry name" value="EryCIII-like_C"/>
</dbReference>
<dbReference type="AlphaFoldDB" id="A0A6G9AF57"/>
<dbReference type="PANTHER" id="PTHR48050">
    <property type="entry name" value="STEROL 3-BETA-GLUCOSYLTRANSFERASE"/>
    <property type="match status" value="1"/>
</dbReference>
<name>A0A6G9AF57_9BRAD</name>
<dbReference type="RefSeq" id="WP_210256920.1">
    <property type="nucleotide sequence ID" value="NZ_CP050066.2"/>
</dbReference>
<dbReference type="CDD" id="cd03784">
    <property type="entry name" value="GT1_Gtf-like"/>
    <property type="match status" value="1"/>
</dbReference>
<dbReference type="GO" id="GO:0016758">
    <property type="term" value="F:hexosyltransferase activity"/>
    <property type="evidence" value="ECO:0007669"/>
    <property type="project" value="InterPro"/>
</dbReference>
<sequence>MAPAPRDRHTRLRENRSGTIKFAIAVHGTRGDIEPAAVVARELQRRGHDVRMAVPPNLVGFAKSAGLCSVDCYGPDSQRQLEAEVFHDWFKLRNPVKVLRQAREYLADGWADMSATLTRLATGADMILSGTTYQELAANAAEAHGVPFAALHYFPVRANNHILPVRLPLSLVEPLWSVAEWSHWRLVRPAYDAQRRALGLPHSRIRAVRRMVESGVLEIQAYDKVFFPGLEAQWGWKRPLVGTLTLQSATDFDDSVNSWIAAGRPPIYFGFGSMPVDRPAETVAMIANACRELGERALICSGAMPLERTAATLDVMVVPSVNHAAVLPRCRAAVHHGGAGTTAASVRSGVPTLVLWIGADQPVWATQIRRLGVGTSRRFSATTRATLRHDLRTVLESGCAARARQVVSLMTPPSQSLTTTVALLEELAALRRGGR</sequence>
<dbReference type="Gene3D" id="3.40.50.2000">
    <property type="entry name" value="Glycogen Phosphorylase B"/>
    <property type="match status" value="2"/>
</dbReference>
<gene>
    <name evidence="3" type="ORF">HAV00_19560</name>
</gene>
<dbReference type="InterPro" id="IPR002213">
    <property type="entry name" value="UDP_glucos_trans"/>
</dbReference>
<dbReference type="PANTHER" id="PTHR48050:SF13">
    <property type="entry name" value="STEROL 3-BETA-GLUCOSYLTRANSFERASE UGT80A2"/>
    <property type="match status" value="1"/>
</dbReference>
<evidence type="ECO:0000259" key="1">
    <source>
        <dbReference type="Pfam" id="PF03033"/>
    </source>
</evidence>
<dbReference type="InterPro" id="IPR050426">
    <property type="entry name" value="Glycosyltransferase_28"/>
</dbReference>
<feature type="domain" description="Erythromycin biosynthesis protein CIII-like C-terminal" evidence="2">
    <location>
        <begin position="315"/>
        <end position="400"/>
    </location>
</feature>
<organism evidence="3 4">
    <name type="scientific">Bradyrhizobium symbiodeficiens</name>
    <dbReference type="NCBI Taxonomy" id="1404367"/>
    <lineage>
        <taxon>Bacteria</taxon>
        <taxon>Pseudomonadati</taxon>
        <taxon>Pseudomonadota</taxon>
        <taxon>Alphaproteobacteria</taxon>
        <taxon>Hyphomicrobiales</taxon>
        <taxon>Nitrobacteraceae</taxon>
        <taxon>Bradyrhizobium</taxon>
    </lineage>
</organism>
<dbReference type="FunFam" id="3.40.50.2000:FF:000009">
    <property type="entry name" value="Sterol 3-beta-glucosyltransferase UGT80A2"/>
    <property type="match status" value="1"/>
</dbReference>
<dbReference type="EMBL" id="CP050066">
    <property type="protein sequence ID" value="QIP10949.2"/>
    <property type="molecule type" value="Genomic_DNA"/>
</dbReference>
<reference evidence="3 4" key="1">
    <citation type="journal article" date="2020" name="Int. J. Syst. Evol. Microbiol.">
        <title>Description and complete genome sequences of Bradyrhizobium symbiodeficiens sp. nov., a non-symbiotic bacterium associated with legumes native to Canada.</title>
        <authorList>
            <person name="Bromfield E.S.P."/>
            <person name="Cloutier S."/>
            <person name="Nguyen H.D.T."/>
        </authorList>
    </citation>
    <scope>NUCLEOTIDE SEQUENCE [LARGE SCALE GENOMIC DNA]</scope>
    <source>
        <strain evidence="3 4">101S1MB</strain>
    </source>
</reference>
<evidence type="ECO:0000259" key="2">
    <source>
        <dbReference type="Pfam" id="PF06722"/>
    </source>
</evidence>
<dbReference type="Pfam" id="PF06722">
    <property type="entry name" value="EryCIII-like_C"/>
    <property type="match status" value="1"/>
</dbReference>
<dbReference type="Pfam" id="PF03033">
    <property type="entry name" value="Glyco_transf_28"/>
    <property type="match status" value="1"/>
</dbReference>
<dbReference type="SUPFAM" id="SSF53756">
    <property type="entry name" value="UDP-Glycosyltransferase/glycogen phosphorylase"/>
    <property type="match status" value="1"/>
</dbReference>